<dbReference type="Proteomes" id="UP001642540">
    <property type="component" value="Unassembled WGS sequence"/>
</dbReference>
<dbReference type="InterPro" id="IPR000859">
    <property type="entry name" value="CUB_dom"/>
</dbReference>
<evidence type="ECO:0000256" key="1">
    <source>
        <dbReference type="ARBA" id="ARBA00023157"/>
    </source>
</evidence>
<dbReference type="PROSITE" id="PS01209">
    <property type="entry name" value="LDLRA_1"/>
    <property type="match status" value="1"/>
</dbReference>
<proteinExistence type="predicted"/>
<keyword evidence="4" id="KW-0472">Membrane</keyword>
<feature type="disulfide bond" evidence="2">
    <location>
        <begin position="1303"/>
        <end position="1318"/>
    </location>
</feature>
<name>A0ABP1QT14_9HEXA</name>
<dbReference type="InterPro" id="IPR056707">
    <property type="entry name" value="DUF7805"/>
</dbReference>
<dbReference type="PANTHER" id="PTHR47537">
    <property type="entry name" value="CUBILIN"/>
    <property type="match status" value="1"/>
</dbReference>
<dbReference type="CDD" id="cd00112">
    <property type="entry name" value="LDLa"/>
    <property type="match status" value="2"/>
</dbReference>
<evidence type="ECO:0000313" key="6">
    <source>
        <dbReference type="EMBL" id="CAL8109741.1"/>
    </source>
</evidence>
<dbReference type="InterPro" id="IPR036055">
    <property type="entry name" value="LDL_receptor-like_sf"/>
</dbReference>
<keyword evidence="4" id="KW-0812">Transmembrane</keyword>
<feature type="transmembrane region" description="Helical" evidence="4">
    <location>
        <begin position="1327"/>
        <end position="1350"/>
    </location>
</feature>
<evidence type="ECO:0000256" key="3">
    <source>
        <dbReference type="SAM" id="MobiDB-lite"/>
    </source>
</evidence>
<dbReference type="Pfam" id="PF00431">
    <property type="entry name" value="CUB"/>
    <property type="match status" value="1"/>
</dbReference>
<feature type="domain" description="CUB" evidence="5">
    <location>
        <begin position="257"/>
        <end position="430"/>
    </location>
</feature>
<sequence length="1386" mass="150603">MRKKKMMSMMAMPKKKTYFPCSVVFLRFVKILSLVLPSLLLGLLVQPTDGVCSISEYYCDNRRCISLDKFCNGVNDCGDGSDEPRYCSPCNRTYYGEVGGTYSISVHRPSSRESQLPYVCQLTFAAGGNRFGDLVQLIFNSVTLGPPLSSDPHMISPTDSDSKSPICLEGHVTLTEPDRPTTAGHWCGQGWGLAVFFSETQRVTLTLSLFSIPVNPGTFAFDFRLSYKFLRRRESTVRYGPPQRPYHRGQLLGGTFCSLIFQSCDKERCALQTPNFPGIYPRNVTCFYAIRQETAPVGHRAVIKLKQDKEHLIYVRNRLAAKKSGYPLGGYSESSSGMGSGSDSSSRKSQVQDISVGEDCDTTSDHVTIYDGYTIRDPVLLRFCGGGKLPTVISSGNEMLVVFHSAPTDYLLQNFPATPVQGFHVDVEIKYLPIGSHSYVENHNCFFTISSFQQKRGFLTSPQHSLPDRTTCTYILQGSPGEIVWISLLKFYIGPQHGKSGDDIGGGSSSSSYSSSIFSSIGGTHGGGLGGMSGGAGIISNSPDCNATYLQIWQGTYGEASANATLLAHMCEDKPLKKSCEFMLSTSSKTPQRACHPEESFISTGPHMTLRLGVETSTVLRPVEFKLYYEFVETKQDGEAFLPAYLSHQTALNLFSAPNLPRPFVSSSSNLHIGKSGMNILSGAGMVGAGNTIIHTSSGISSLASTNGRRSNGRALRLTSGENANKHKDIMMMNTASSSSSALEWGSSSYIGKSRGNSFTVNRLSGPTSAMEQNDDGNIVGGNGGSGVESKGNNIIGGGAMSSLSTVGGGPGISRDTNSGSSYLISSSSGNNPNGFSTTAQVAGVAAASTARESLPITPKQSCSRIFKSQNRAIQAGSFTSPRNVFFFGRGGVRNLTCIYRFLGGPNERVRLTIDKISLDGGYCKASVEPNVGRSMCYPLSPNESATVTEGQVQLWEVPWNDSRIMKECLCNTPQPPFVMNSVTNAMDLVLEVKNMKAFHDQNHFAFEGRYEFIKQPDCPRAQKLRTASGEIILKIPEKYPHKSCEHFPWEIDPQSPSHYIFMTIPGRTMKKFQARKHHSSSKKSSVSQSSSSSSQSSSTSHQHQQQEHCSNRNRILVYTGGPNGRLLQVICPEDSSSASSHVEIFSEGWYSNSFPNFAENPHLDWAHFASSNQLIVELVSRSGGTPAEYNVKWLQISRKDEPLAVNYHYGTIPGSIGILSELSPDGITKILTPLDNGGLGKNNMVASGSGGVNNGMNGMSGATSSSSIGGTSSSITEELENDVCFKFKCPELNACISPTLFCDGIEHCPSGHDEADCEYFPIPRTYLYIAAASIIAIVVLSCCFGCLFCKRKRDERREKLLMSSRTPTEDMFYGTGSSSHREIVC</sequence>
<accession>A0ABP1QT14</accession>
<dbReference type="SMART" id="SM00192">
    <property type="entry name" value="LDLa"/>
    <property type="match status" value="2"/>
</dbReference>
<dbReference type="SUPFAM" id="SSF57424">
    <property type="entry name" value="LDL receptor-like module"/>
    <property type="match status" value="2"/>
</dbReference>
<dbReference type="Pfam" id="PF25090">
    <property type="entry name" value="DUF7805"/>
    <property type="match status" value="1"/>
</dbReference>
<dbReference type="SUPFAM" id="SSF49854">
    <property type="entry name" value="Spermadhesin, CUB domain"/>
    <property type="match status" value="2"/>
</dbReference>
<organism evidence="6 7">
    <name type="scientific">Orchesella dallaii</name>
    <dbReference type="NCBI Taxonomy" id="48710"/>
    <lineage>
        <taxon>Eukaryota</taxon>
        <taxon>Metazoa</taxon>
        <taxon>Ecdysozoa</taxon>
        <taxon>Arthropoda</taxon>
        <taxon>Hexapoda</taxon>
        <taxon>Collembola</taxon>
        <taxon>Entomobryomorpha</taxon>
        <taxon>Entomobryoidea</taxon>
        <taxon>Orchesellidae</taxon>
        <taxon>Orchesellinae</taxon>
        <taxon>Orchesella</taxon>
    </lineage>
</organism>
<feature type="compositionally biased region" description="Low complexity" evidence="3">
    <location>
        <begin position="331"/>
        <end position="349"/>
    </location>
</feature>
<protein>
    <recommendedName>
        <fullName evidence="5">CUB domain-containing protein</fullName>
    </recommendedName>
</protein>
<dbReference type="PROSITE" id="PS01180">
    <property type="entry name" value="CUB"/>
    <property type="match status" value="1"/>
</dbReference>
<evidence type="ECO:0000259" key="5">
    <source>
        <dbReference type="PROSITE" id="PS01180"/>
    </source>
</evidence>
<feature type="disulfide bond" evidence="2">
    <location>
        <begin position="52"/>
        <end position="64"/>
    </location>
</feature>
<dbReference type="CDD" id="cd00041">
    <property type="entry name" value="CUB"/>
    <property type="match status" value="1"/>
</dbReference>
<comment type="caution">
    <text evidence="6">The sequence shown here is derived from an EMBL/GenBank/DDBJ whole genome shotgun (WGS) entry which is preliminary data.</text>
</comment>
<dbReference type="InterPro" id="IPR053207">
    <property type="entry name" value="Non-NMDA_GluR_Accessory"/>
</dbReference>
<feature type="region of interest" description="Disordered" evidence="3">
    <location>
        <begin position="767"/>
        <end position="786"/>
    </location>
</feature>
<comment type="caution">
    <text evidence="2">Lacks conserved residue(s) required for the propagation of feature annotation.</text>
</comment>
<feature type="region of interest" description="Disordered" evidence="3">
    <location>
        <begin position="331"/>
        <end position="358"/>
    </location>
</feature>
<feature type="region of interest" description="Disordered" evidence="3">
    <location>
        <begin position="1072"/>
        <end position="1112"/>
    </location>
</feature>
<dbReference type="Gene3D" id="2.60.120.290">
    <property type="entry name" value="Spermadhesin, CUB domain"/>
    <property type="match status" value="2"/>
</dbReference>
<dbReference type="Gene3D" id="4.10.400.10">
    <property type="entry name" value="Low-density Lipoprotein Receptor"/>
    <property type="match status" value="2"/>
</dbReference>
<dbReference type="InterPro" id="IPR002172">
    <property type="entry name" value="LDrepeatLR_classA_rpt"/>
</dbReference>
<evidence type="ECO:0000313" key="7">
    <source>
        <dbReference type="Proteomes" id="UP001642540"/>
    </source>
</evidence>
<feature type="disulfide bond" evidence="2">
    <location>
        <begin position="59"/>
        <end position="77"/>
    </location>
</feature>
<evidence type="ECO:0000256" key="2">
    <source>
        <dbReference type="PROSITE-ProRule" id="PRU00124"/>
    </source>
</evidence>
<feature type="compositionally biased region" description="Basic residues" evidence="3">
    <location>
        <begin position="1072"/>
        <end position="1082"/>
    </location>
</feature>
<keyword evidence="4" id="KW-1133">Transmembrane helix</keyword>
<dbReference type="EMBL" id="CAXLJM020000041">
    <property type="protein sequence ID" value="CAL8109741.1"/>
    <property type="molecule type" value="Genomic_DNA"/>
</dbReference>
<gene>
    <name evidence="6" type="ORF">ODALV1_LOCUS13647</name>
</gene>
<reference evidence="6 7" key="1">
    <citation type="submission" date="2024-08" db="EMBL/GenBank/DDBJ databases">
        <authorList>
            <person name="Cucini C."/>
            <person name="Frati F."/>
        </authorList>
    </citation>
    <scope>NUCLEOTIDE SEQUENCE [LARGE SCALE GENOMIC DNA]</scope>
</reference>
<evidence type="ECO:0000256" key="4">
    <source>
        <dbReference type="SAM" id="Phobius"/>
    </source>
</evidence>
<dbReference type="PROSITE" id="PS50068">
    <property type="entry name" value="LDLRA_2"/>
    <property type="match status" value="2"/>
</dbReference>
<dbReference type="Pfam" id="PF00057">
    <property type="entry name" value="Ldl_recept_a"/>
    <property type="match status" value="1"/>
</dbReference>
<keyword evidence="7" id="KW-1185">Reference proteome</keyword>
<dbReference type="PANTHER" id="PTHR47537:SF3">
    <property type="entry name" value="CUB DOMAIN-CONTAINING PROTEIN"/>
    <property type="match status" value="1"/>
</dbReference>
<keyword evidence="1 2" id="KW-1015">Disulfide bond</keyword>
<dbReference type="SMART" id="SM00042">
    <property type="entry name" value="CUB"/>
    <property type="match status" value="1"/>
</dbReference>
<feature type="compositionally biased region" description="Low complexity" evidence="3">
    <location>
        <begin position="1083"/>
        <end position="1104"/>
    </location>
</feature>
<dbReference type="InterPro" id="IPR035914">
    <property type="entry name" value="Sperma_CUB_dom_sf"/>
</dbReference>
<dbReference type="InterPro" id="IPR023415">
    <property type="entry name" value="LDLR_class-A_CS"/>
</dbReference>